<evidence type="ECO:0000256" key="5">
    <source>
        <dbReference type="ARBA" id="ARBA00023004"/>
    </source>
</evidence>
<keyword evidence="4" id="KW-0560">Oxidoreductase</keyword>
<evidence type="ECO:0000256" key="8">
    <source>
        <dbReference type="SAM" id="Phobius"/>
    </source>
</evidence>
<dbReference type="PRINTS" id="PR00463">
    <property type="entry name" value="EP450I"/>
</dbReference>
<dbReference type="FunFam" id="1.10.630.10:FF:000067">
    <property type="entry name" value="Cytochrome P450 - like protein"/>
    <property type="match status" value="1"/>
</dbReference>
<dbReference type="PANTHER" id="PTHR47951">
    <property type="entry name" value="OS08G0547900 PROTEIN"/>
    <property type="match status" value="1"/>
</dbReference>
<dbReference type="OrthoDB" id="2789670at2759"/>
<protein>
    <submittedName>
        <fullName evidence="9">Uncharacterized protein</fullName>
    </submittedName>
</protein>
<keyword evidence="5 7" id="KW-0408">Iron</keyword>
<dbReference type="Gene3D" id="1.10.630.10">
    <property type="entry name" value="Cytochrome P450"/>
    <property type="match status" value="2"/>
</dbReference>
<evidence type="ECO:0000313" key="10">
    <source>
        <dbReference type="Proteomes" id="UP000224567"/>
    </source>
</evidence>
<comment type="similarity">
    <text evidence="1">Belongs to the cytochrome P450 family.</text>
</comment>
<name>A0A2G2XKU3_CAPBA</name>
<keyword evidence="2 7" id="KW-0349">Heme</keyword>
<dbReference type="PANTHER" id="PTHR47951:SF3">
    <property type="entry name" value="CYTOCHROME P450, FAMILY 706, SUBFAMILY A, POLYPEPTIDE 4"/>
    <property type="match status" value="1"/>
</dbReference>
<dbReference type="GO" id="GO:0004497">
    <property type="term" value="F:monooxygenase activity"/>
    <property type="evidence" value="ECO:0007669"/>
    <property type="project" value="UniProtKB-KW"/>
</dbReference>
<dbReference type="GO" id="GO:0020037">
    <property type="term" value="F:heme binding"/>
    <property type="evidence" value="ECO:0007669"/>
    <property type="project" value="InterPro"/>
</dbReference>
<dbReference type="AlphaFoldDB" id="A0A2G2XKU3"/>
<evidence type="ECO:0000256" key="1">
    <source>
        <dbReference type="ARBA" id="ARBA00010617"/>
    </source>
</evidence>
<dbReference type="STRING" id="33114.A0A2G2XKU3"/>
<dbReference type="GO" id="GO:0016705">
    <property type="term" value="F:oxidoreductase activity, acting on paired donors, with incorporation or reduction of molecular oxygen"/>
    <property type="evidence" value="ECO:0007669"/>
    <property type="project" value="InterPro"/>
</dbReference>
<dbReference type="InterPro" id="IPR002401">
    <property type="entry name" value="Cyt_P450_E_grp-I"/>
</dbReference>
<sequence>MPLHESNMEKNGLFFTYFLGILAVLWFVSFLISNSKKGVPPLPPGPKAFPLIGNLHSLDPELHTYFASLSQTYGPICRLWLGKKIGIIITSPSLAREVLKDQDTLFANRDMPAAARESSYGGKDIVWTPYGPKWRMLRKVCVRDMLNGSALDSVCGLRRQELRQSINYFYNQSGSPVNVGEQMFLTMLNVITSMIWGDTVKVEERATLGAEFRHVVTEMTELLGMSNLSDFYPGLDWFDLQGLTKKMKVLSKRFDKIFESVIDQRKELDRNGEMGTFVGRESKDFLQVLLKLKDEADTKMPLSMTELKALLMDMVIGGTDTTSNTVEFAMAEIMNKPDVLRKLQQELERVVGKDNIVEESHIQQLPYLYAVMKEVLRLHPTLPLLSRHCPSETCTVGGYTVPKGSRVYVNVWAMQRDPSIWENPTEFHPERFLGNKWDYSGNDFNYFPFGSGRRICVGIAMGERMFMYSLASLVHSFDWKLPEGEILDLTEKFGVVLKKKMPLMVIPTPRLSSPTLYDDYASVFFTMNYILRCDPFNWDPFEVNAMVSIQLVHIKNMKPESPVFDKIHSRIFSTQVKIPNQLSSVDSFLVHNSHLCGSDVDELGKAIMTEVHSKPLTSGSCFRRVWARRLILAWFSTRQWMGTQKGPFKCSRAQIMSHKFVKRLFDSSPWPWQEPNIKQNGVVFSYVLGILALLWFLSFFINKSKNGQPPLPPGPKALPFLGNLHSLDPELHTWFASLSQTYGPICRLWLGKKVGVIITSPALAREVLKDQDTIFANRDVPAACRESSYGGKDIVWTPYGPKWRMLRKVCVREMLSGSTLDSVYALRKRELRQSINYFYNQAGLPVNVGEQMFLTALNVITSMLWGGTVKGEERISLGAEFRHVVTDMTELLCTPNISDFYPGLARFDLQGVTKKMNVLAKRFDKIFDSMIDQRQKMNRNAGTGTNVGQESKDFLQVLLKLNDKADSKMPLTMTELKALLMDMVVGGTDTTSNAVEFAMAEIMNKPVVLRKLQQELDTVVGKDNIVEESHIQQLPYLYAVMKEVLRIHPILPLLVPHCPSETCTVGGYTVPKGSRVFVNVWAIQRDPSIWKNPTEFHPERFLDNKWDYSGNDFNYFPFGSGRRICAGIVMAERMFMYSLASLIHSFDWTLPKGGALDLTEKFGIVLKKKMPLVVLPTPRLSNPTLYE</sequence>
<dbReference type="InterPro" id="IPR017972">
    <property type="entry name" value="Cyt_P450_CS"/>
</dbReference>
<keyword evidence="8" id="KW-0472">Membrane</keyword>
<feature type="transmembrane region" description="Helical" evidence="8">
    <location>
        <begin position="12"/>
        <end position="32"/>
    </location>
</feature>
<evidence type="ECO:0000256" key="6">
    <source>
        <dbReference type="ARBA" id="ARBA00023033"/>
    </source>
</evidence>
<keyword evidence="3 7" id="KW-0479">Metal-binding</keyword>
<dbReference type="CDD" id="cd11073">
    <property type="entry name" value="CYP76-like"/>
    <property type="match status" value="2"/>
</dbReference>
<keyword evidence="10" id="KW-1185">Reference proteome</keyword>
<proteinExistence type="inferred from homology"/>
<comment type="cofactor">
    <cofactor evidence="7">
        <name>heme</name>
        <dbReference type="ChEBI" id="CHEBI:30413"/>
    </cofactor>
</comment>
<evidence type="ECO:0000256" key="7">
    <source>
        <dbReference type="PIRSR" id="PIRSR602401-1"/>
    </source>
</evidence>
<feature type="binding site" description="axial binding residue" evidence="7">
    <location>
        <position position="456"/>
    </location>
    <ligand>
        <name>heme</name>
        <dbReference type="ChEBI" id="CHEBI:30413"/>
    </ligand>
    <ligandPart>
        <name>Fe</name>
        <dbReference type="ChEBI" id="CHEBI:18248"/>
    </ligandPart>
</feature>
<dbReference type="Pfam" id="PF00067">
    <property type="entry name" value="p450"/>
    <property type="match status" value="2"/>
</dbReference>
<dbReference type="EMBL" id="MLFT02000001">
    <property type="protein sequence ID" value="PHT58079.1"/>
    <property type="molecule type" value="Genomic_DNA"/>
</dbReference>
<dbReference type="PROSITE" id="PS00086">
    <property type="entry name" value="CYTOCHROME_P450"/>
    <property type="match status" value="2"/>
</dbReference>
<dbReference type="FunFam" id="1.10.630.10:FF:000007">
    <property type="entry name" value="Cytochrome P450 76C4"/>
    <property type="match status" value="1"/>
</dbReference>
<evidence type="ECO:0000256" key="2">
    <source>
        <dbReference type="ARBA" id="ARBA00022617"/>
    </source>
</evidence>
<evidence type="ECO:0000313" key="9">
    <source>
        <dbReference type="EMBL" id="PHT58079.1"/>
    </source>
</evidence>
<dbReference type="InterPro" id="IPR036396">
    <property type="entry name" value="Cyt_P450_sf"/>
</dbReference>
<dbReference type="PRINTS" id="PR00385">
    <property type="entry name" value="P450"/>
</dbReference>
<dbReference type="Proteomes" id="UP000224567">
    <property type="component" value="Unassembled WGS sequence"/>
</dbReference>
<organism evidence="9 10">
    <name type="scientific">Capsicum baccatum</name>
    <name type="common">Peruvian pepper</name>
    <dbReference type="NCBI Taxonomy" id="33114"/>
    <lineage>
        <taxon>Eukaryota</taxon>
        <taxon>Viridiplantae</taxon>
        <taxon>Streptophyta</taxon>
        <taxon>Embryophyta</taxon>
        <taxon>Tracheophyta</taxon>
        <taxon>Spermatophyta</taxon>
        <taxon>Magnoliopsida</taxon>
        <taxon>eudicotyledons</taxon>
        <taxon>Gunneridae</taxon>
        <taxon>Pentapetalae</taxon>
        <taxon>asterids</taxon>
        <taxon>lamiids</taxon>
        <taxon>Solanales</taxon>
        <taxon>Solanaceae</taxon>
        <taxon>Solanoideae</taxon>
        <taxon>Capsiceae</taxon>
        <taxon>Capsicum</taxon>
    </lineage>
</organism>
<keyword evidence="8" id="KW-1133">Transmembrane helix</keyword>
<evidence type="ECO:0000256" key="4">
    <source>
        <dbReference type="ARBA" id="ARBA00023002"/>
    </source>
</evidence>
<dbReference type="InterPro" id="IPR001128">
    <property type="entry name" value="Cyt_P450"/>
</dbReference>
<comment type="caution">
    <text evidence="9">The sequence shown here is derived from an EMBL/GenBank/DDBJ whole genome shotgun (WGS) entry which is preliminary data.</text>
</comment>
<keyword evidence="6" id="KW-0503">Monooxygenase</keyword>
<dbReference type="SUPFAM" id="SSF48264">
    <property type="entry name" value="Cytochrome P450"/>
    <property type="match status" value="2"/>
</dbReference>
<gene>
    <name evidence="9" type="ORF">CQW23_00442</name>
</gene>
<accession>A0A2G2XKU3</accession>
<reference evidence="9 10" key="1">
    <citation type="journal article" date="2017" name="Genome Biol.">
        <title>New reference genome sequences of hot pepper reveal the massive evolution of plant disease-resistance genes by retroduplication.</title>
        <authorList>
            <person name="Kim S."/>
            <person name="Park J."/>
            <person name="Yeom S.I."/>
            <person name="Kim Y.M."/>
            <person name="Seo E."/>
            <person name="Kim K.T."/>
            <person name="Kim M.S."/>
            <person name="Lee J.M."/>
            <person name="Cheong K."/>
            <person name="Shin H.S."/>
            <person name="Kim S.B."/>
            <person name="Han K."/>
            <person name="Lee J."/>
            <person name="Park M."/>
            <person name="Lee H.A."/>
            <person name="Lee H.Y."/>
            <person name="Lee Y."/>
            <person name="Oh S."/>
            <person name="Lee J.H."/>
            <person name="Choi E."/>
            <person name="Choi E."/>
            <person name="Lee S.E."/>
            <person name="Jeon J."/>
            <person name="Kim H."/>
            <person name="Choi G."/>
            <person name="Song H."/>
            <person name="Lee J."/>
            <person name="Lee S.C."/>
            <person name="Kwon J.K."/>
            <person name="Lee H.Y."/>
            <person name="Koo N."/>
            <person name="Hong Y."/>
            <person name="Kim R.W."/>
            <person name="Kang W.H."/>
            <person name="Huh J.H."/>
            <person name="Kang B.C."/>
            <person name="Yang T.J."/>
            <person name="Lee Y.H."/>
            <person name="Bennetzen J.L."/>
            <person name="Choi D."/>
        </authorList>
    </citation>
    <scope>NUCLEOTIDE SEQUENCE [LARGE SCALE GENOMIC DNA]</scope>
    <source>
        <strain evidence="10">cv. PBC81</strain>
    </source>
</reference>
<keyword evidence="8" id="KW-0812">Transmembrane</keyword>
<dbReference type="GO" id="GO:0005506">
    <property type="term" value="F:iron ion binding"/>
    <property type="evidence" value="ECO:0007669"/>
    <property type="project" value="InterPro"/>
</dbReference>
<reference evidence="10" key="2">
    <citation type="journal article" date="2017" name="J. Anim. Genet.">
        <title>Multiple reference genome sequences of hot pepper reveal the massive evolution of plant disease resistance genes by retroduplication.</title>
        <authorList>
            <person name="Kim S."/>
            <person name="Park J."/>
            <person name="Yeom S.-I."/>
            <person name="Kim Y.-M."/>
            <person name="Seo E."/>
            <person name="Kim K.-T."/>
            <person name="Kim M.-S."/>
            <person name="Lee J.M."/>
            <person name="Cheong K."/>
            <person name="Shin H.-S."/>
            <person name="Kim S.-B."/>
            <person name="Han K."/>
            <person name="Lee J."/>
            <person name="Park M."/>
            <person name="Lee H.-A."/>
            <person name="Lee H.-Y."/>
            <person name="Lee Y."/>
            <person name="Oh S."/>
            <person name="Lee J.H."/>
            <person name="Choi E."/>
            <person name="Choi E."/>
            <person name="Lee S.E."/>
            <person name="Jeon J."/>
            <person name="Kim H."/>
            <person name="Choi G."/>
            <person name="Song H."/>
            <person name="Lee J."/>
            <person name="Lee S.-C."/>
            <person name="Kwon J.-K."/>
            <person name="Lee H.-Y."/>
            <person name="Koo N."/>
            <person name="Hong Y."/>
            <person name="Kim R.W."/>
            <person name="Kang W.-H."/>
            <person name="Huh J.H."/>
            <person name="Kang B.-C."/>
            <person name="Yang T.-J."/>
            <person name="Lee Y.-H."/>
            <person name="Bennetzen J.L."/>
            <person name="Choi D."/>
        </authorList>
    </citation>
    <scope>NUCLEOTIDE SEQUENCE [LARGE SCALE GENOMIC DNA]</scope>
    <source>
        <strain evidence="10">cv. PBC81</strain>
    </source>
</reference>
<evidence type="ECO:0000256" key="3">
    <source>
        <dbReference type="ARBA" id="ARBA00022723"/>
    </source>
</evidence>